<dbReference type="RefSeq" id="WP_248938197.1">
    <property type="nucleotide sequence ID" value="NZ_JAKIKS010000001.1"/>
</dbReference>
<sequence length="764" mass="85296">MPKKTPVIRNNAGQTWPSAYHRVNIENDYANNVRDALIYNDTTQALYQQNTYAKHLAAYWQYRQVIDDLAEAGIWHEIDKWVTQIAAQYWLNIDLSDTEAGAIVDAVQPVLDILNGPVTDELQEASNKMYAISNKFETLQVDGIEKVNNEAKAMQRDLLTTKQDLEEALLEMDDHFKGKSCELLDDATRWDPTGLTEWISNHSIGVSILRGLFGRKKDRPTTETHRINGTHGNFKAAKTELVKNIAYNTKKLPQFACRDNDQTCFNNRERVRHDLFIDKNMLKLVELELLLWPNIDTVEKEVCWMEDTTPPTQKCTIERVPYTSSVVYSTGQGSYPNVNDAAGSTAIGKLCYNVNDTINDQLIDVVTLKSKLETELLVNQLAYTDKVIELKKEMIAASNSVNNVANAFVDLNQVISLDVSPIQGLLRGWRGDLDSAMSAYVKANGQVMLNSTYAGADTIEPLETWFKCYHAQLIGIPSSVGNACEGGLLSSIQDLIDAMKNIVEIINTLATPPGISSSVKAKVQELSDSVIQELTDELKQQVGDKLRDLVPDKVQLLLDVSSEKIDDSRLNHYFTVPETQSSKGILMLPDMAKRIKADMQLSTTGKFDPNHFAVIFNSLQLAKLSLLDANGLALLATHAGLPANTFNGTNNIMASAFSNIDGNHQWMPIAPPLPNSNNIYVKLYDSYSTPLGFLPWKENNRDKLFNSLFKGPLTPNLDVMYSGKHIAGNNYPYQVCMANPFPANLQDRKCLAIMLLPIIMGMLH</sequence>
<dbReference type="EMBL" id="JAKIKS010000001">
    <property type="protein sequence ID" value="MCL1122917.1"/>
    <property type="molecule type" value="Genomic_DNA"/>
</dbReference>
<keyword evidence="1" id="KW-0175">Coiled coil</keyword>
<gene>
    <name evidence="2" type="ORF">L2764_00080</name>
</gene>
<dbReference type="Proteomes" id="UP001203423">
    <property type="component" value="Unassembled WGS sequence"/>
</dbReference>
<evidence type="ECO:0000256" key="1">
    <source>
        <dbReference type="SAM" id="Coils"/>
    </source>
</evidence>
<comment type="caution">
    <text evidence="2">The sequence shown here is derived from an EMBL/GenBank/DDBJ whole genome shotgun (WGS) entry which is preliminary data.</text>
</comment>
<feature type="coiled-coil region" evidence="1">
    <location>
        <begin position="144"/>
        <end position="171"/>
    </location>
</feature>
<organism evidence="2 3">
    <name type="scientific">Shewanella surugensis</name>
    <dbReference type="NCBI Taxonomy" id="212020"/>
    <lineage>
        <taxon>Bacteria</taxon>
        <taxon>Pseudomonadati</taxon>
        <taxon>Pseudomonadota</taxon>
        <taxon>Gammaproteobacteria</taxon>
        <taxon>Alteromonadales</taxon>
        <taxon>Shewanellaceae</taxon>
        <taxon>Shewanella</taxon>
    </lineage>
</organism>
<name>A0ABT0L5F6_9GAMM</name>
<accession>A0ABT0L5F6</accession>
<protein>
    <submittedName>
        <fullName evidence="2">Uncharacterized protein</fullName>
    </submittedName>
</protein>
<keyword evidence="3" id="KW-1185">Reference proteome</keyword>
<evidence type="ECO:0000313" key="3">
    <source>
        <dbReference type="Proteomes" id="UP001203423"/>
    </source>
</evidence>
<reference evidence="2 3" key="1">
    <citation type="submission" date="2022-01" db="EMBL/GenBank/DDBJ databases">
        <title>Whole genome-based taxonomy of the Shewanellaceae.</title>
        <authorList>
            <person name="Martin-Rodriguez A.J."/>
        </authorList>
    </citation>
    <scope>NUCLEOTIDE SEQUENCE [LARGE SCALE GENOMIC DNA]</scope>
    <source>
        <strain evidence="2 3">DSM 17177</strain>
    </source>
</reference>
<evidence type="ECO:0000313" key="2">
    <source>
        <dbReference type="EMBL" id="MCL1122917.1"/>
    </source>
</evidence>
<proteinExistence type="predicted"/>